<gene>
    <name evidence="3" type="ORF">E3U44_11915</name>
</gene>
<dbReference type="RefSeq" id="WP_134358403.1">
    <property type="nucleotide sequence ID" value="NZ_CP038033.1"/>
</dbReference>
<feature type="domain" description="YNCE-like beta-propeller" evidence="2">
    <location>
        <begin position="35"/>
        <end position="332"/>
    </location>
</feature>
<name>A0A4V1AW23_9GAMM</name>
<dbReference type="KEGG" id="nwr:E3U44_11915"/>
<dbReference type="AlphaFoldDB" id="A0A4V1AW23"/>
<sequence length="339" mass="36307">MKARPLGKFHHLIGFVIPLLLPVLVAAQNLPRGKIYVASQGSDTVSVIDSSRLEVIATVEVEDTPHNVNHTPDGRLVLVTNKNINTKKPASLSIIRTDTDKIVATVENLGERIEHVVVPSGGHRAYVSEDLAKNAVVDIDLNSNQLKGSIPVGIKPHGLVSSWDGKSLFVPNQLSGTISKIDLNTQKVVAEAEVGRTPTVIAVTPDDKTLYVTLFGERGVAVVDAQKIESGKMQINDVIRVGERPAQVAITPNGRYVLVPAEGPGALYMIEEATHRAVTEIPTGAKAHGVDVSSDSRYAFVTNWNDGSLSVVNLSQKKVLKQIQVGESPAGVDFVPIPD</sequence>
<dbReference type="PANTHER" id="PTHR47197">
    <property type="entry name" value="PROTEIN NIRF"/>
    <property type="match status" value="1"/>
</dbReference>
<dbReference type="Gene3D" id="2.130.10.10">
    <property type="entry name" value="YVTN repeat-like/Quinoprotein amine dehydrogenase"/>
    <property type="match status" value="2"/>
</dbReference>
<dbReference type="InterPro" id="IPR011045">
    <property type="entry name" value="N2O_reductase_N"/>
</dbReference>
<dbReference type="InterPro" id="IPR051200">
    <property type="entry name" value="Host-pathogen_enzymatic-act"/>
</dbReference>
<evidence type="ECO:0000256" key="1">
    <source>
        <dbReference type="ARBA" id="ARBA00022729"/>
    </source>
</evidence>
<accession>A0A4V1AW23</accession>
<reference evidence="3 4" key="1">
    <citation type="submission" date="2019-03" db="EMBL/GenBank/DDBJ databases">
        <title>The genome sequence of Nitrosococcus wardiae strain D1FHST reveals the archetypal metabolic capacity of ammonia-oxidizing Gammaproteobacteria.</title>
        <authorList>
            <person name="Wang L."/>
            <person name="Lim C.K."/>
            <person name="Hanson T.E."/>
            <person name="Dang H."/>
            <person name="Klotz M.G."/>
        </authorList>
    </citation>
    <scope>NUCLEOTIDE SEQUENCE [LARGE SCALE GENOMIC DNA]</scope>
    <source>
        <strain evidence="3 4">D1FHS</strain>
    </source>
</reference>
<protein>
    <recommendedName>
        <fullName evidence="2">YNCE-like beta-propeller domain-containing protein</fullName>
    </recommendedName>
</protein>
<dbReference type="InterPro" id="IPR011964">
    <property type="entry name" value="YVTN_b-propeller_repeat"/>
</dbReference>
<evidence type="ECO:0000313" key="4">
    <source>
        <dbReference type="Proteomes" id="UP000294325"/>
    </source>
</evidence>
<dbReference type="Pfam" id="PF21783">
    <property type="entry name" value="YNCE"/>
    <property type="match status" value="1"/>
</dbReference>
<keyword evidence="1" id="KW-0732">Signal</keyword>
<dbReference type="InterPro" id="IPR015943">
    <property type="entry name" value="WD40/YVTN_repeat-like_dom_sf"/>
</dbReference>
<dbReference type="OrthoDB" id="9803927at2"/>
<dbReference type="EMBL" id="CP038033">
    <property type="protein sequence ID" value="QBQ55135.1"/>
    <property type="molecule type" value="Genomic_DNA"/>
</dbReference>
<dbReference type="InterPro" id="IPR048433">
    <property type="entry name" value="YNCE-like_beta-prop"/>
</dbReference>
<evidence type="ECO:0000259" key="2">
    <source>
        <dbReference type="Pfam" id="PF21783"/>
    </source>
</evidence>
<dbReference type="SUPFAM" id="SSF50974">
    <property type="entry name" value="Nitrous oxide reductase, N-terminal domain"/>
    <property type="match status" value="1"/>
</dbReference>
<organism evidence="3 4">
    <name type="scientific">Nitrosococcus wardiae</name>
    <dbReference type="NCBI Taxonomy" id="1814290"/>
    <lineage>
        <taxon>Bacteria</taxon>
        <taxon>Pseudomonadati</taxon>
        <taxon>Pseudomonadota</taxon>
        <taxon>Gammaproteobacteria</taxon>
        <taxon>Chromatiales</taxon>
        <taxon>Chromatiaceae</taxon>
        <taxon>Nitrosococcus</taxon>
    </lineage>
</organism>
<dbReference type="NCBIfam" id="TIGR02276">
    <property type="entry name" value="beta_rpt_yvtn"/>
    <property type="match status" value="2"/>
</dbReference>
<keyword evidence="4" id="KW-1185">Reference proteome</keyword>
<proteinExistence type="predicted"/>
<evidence type="ECO:0000313" key="3">
    <source>
        <dbReference type="EMBL" id="QBQ55135.1"/>
    </source>
</evidence>
<dbReference type="PANTHER" id="PTHR47197:SF3">
    <property type="entry name" value="DIHYDRO-HEME D1 DEHYDROGENASE"/>
    <property type="match status" value="1"/>
</dbReference>
<dbReference type="Proteomes" id="UP000294325">
    <property type="component" value="Chromosome"/>
</dbReference>